<keyword evidence="2" id="KW-1185">Reference proteome</keyword>
<dbReference type="AlphaFoldDB" id="A0A919XUW2"/>
<proteinExistence type="predicted"/>
<name>A0A919XUW2_9BACL</name>
<protein>
    <submittedName>
        <fullName evidence="1">Uncharacterized protein</fullName>
    </submittedName>
</protein>
<dbReference type="EMBL" id="BORR01000015">
    <property type="protein sequence ID" value="GIO38866.1"/>
    <property type="molecule type" value="Genomic_DNA"/>
</dbReference>
<sequence>MKNEQYDIQEDMVFAHVVNRHGKVMTAHQMVSLVTAQYPAMTRTSDAARQHVNYMRRLLAGKCSRYPAKYTTSVIAQ</sequence>
<organism evidence="1 2">
    <name type="scientific">Paenibacillus antibioticophila</name>
    <dbReference type="NCBI Taxonomy" id="1274374"/>
    <lineage>
        <taxon>Bacteria</taxon>
        <taxon>Bacillati</taxon>
        <taxon>Bacillota</taxon>
        <taxon>Bacilli</taxon>
        <taxon>Bacillales</taxon>
        <taxon>Paenibacillaceae</taxon>
        <taxon>Paenibacillus</taxon>
    </lineage>
</organism>
<reference evidence="1 2" key="1">
    <citation type="submission" date="2021-03" db="EMBL/GenBank/DDBJ databases">
        <title>Antimicrobial resistance genes in bacteria isolated from Japanese honey, and their potential for conferring macrolide and lincosamide resistance in the American foulbrood pathogen Paenibacillus larvae.</title>
        <authorList>
            <person name="Okamoto M."/>
            <person name="Kumagai M."/>
            <person name="Kanamori H."/>
            <person name="Takamatsu D."/>
        </authorList>
    </citation>
    <scope>NUCLEOTIDE SEQUENCE [LARGE SCALE GENOMIC DNA]</scope>
    <source>
        <strain evidence="1 2">J41TS12</strain>
    </source>
</reference>
<accession>A0A919XUW2</accession>
<comment type="caution">
    <text evidence="1">The sequence shown here is derived from an EMBL/GenBank/DDBJ whole genome shotgun (WGS) entry which is preliminary data.</text>
</comment>
<evidence type="ECO:0000313" key="2">
    <source>
        <dbReference type="Proteomes" id="UP000681162"/>
    </source>
</evidence>
<dbReference type="RefSeq" id="WP_212941436.1">
    <property type="nucleotide sequence ID" value="NZ_BORR01000015.1"/>
</dbReference>
<evidence type="ECO:0000313" key="1">
    <source>
        <dbReference type="EMBL" id="GIO38866.1"/>
    </source>
</evidence>
<gene>
    <name evidence="1" type="ORF">J41TS12_37270</name>
</gene>
<dbReference type="Proteomes" id="UP000681162">
    <property type="component" value="Unassembled WGS sequence"/>
</dbReference>